<dbReference type="KEGG" id="samy:DB32_007605"/>
<evidence type="ECO:0000256" key="3">
    <source>
        <dbReference type="ARBA" id="ARBA00023054"/>
    </source>
</evidence>
<gene>
    <name evidence="8" type="ORF">DB32_007605</name>
</gene>
<feature type="domain" description="Multidrug resistance protein MdtA-like barrel-sandwich hybrid" evidence="6">
    <location>
        <begin position="75"/>
        <end position="226"/>
    </location>
</feature>
<dbReference type="OrthoDB" id="9784484at2"/>
<evidence type="ECO:0000313" key="9">
    <source>
        <dbReference type="Proteomes" id="UP000034883"/>
    </source>
</evidence>
<dbReference type="RefSeq" id="WP_053237419.1">
    <property type="nucleotide sequence ID" value="NZ_CP011125.1"/>
</dbReference>
<organism evidence="8 9">
    <name type="scientific">Sandaracinus amylolyticus</name>
    <dbReference type="NCBI Taxonomy" id="927083"/>
    <lineage>
        <taxon>Bacteria</taxon>
        <taxon>Pseudomonadati</taxon>
        <taxon>Myxococcota</taxon>
        <taxon>Polyangia</taxon>
        <taxon>Polyangiales</taxon>
        <taxon>Sandaracinaceae</taxon>
        <taxon>Sandaracinus</taxon>
    </lineage>
</organism>
<feature type="transmembrane region" description="Helical" evidence="5">
    <location>
        <begin position="21"/>
        <end position="41"/>
    </location>
</feature>
<evidence type="ECO:0000313" key="8">
    <source>
        <dbReference type="EMBL" id="AKF10456.1"/>
    </source>
</evidence>
<feature type="coiled-coil region" evidence="4">
    <location>
        <begin position="161"/>
        <end position="195"/>
    </location>
</feature>
<dbReference type="NCBIfam" id="TIGR01730">
    <property type="entry name" value="RND_mfp"/>
    <property type="match status" value="1"/>
</dbReference>
<dbReference type="PANTHER" id="PTHR32347:SF14">
    <property type="entry name" value="EFFLUX SYSTEM COMPONENT YKNX-RELATED"/>
    <property type="match status" value="1"/>
</dbReference>
<keyword evidence="9" id="KW-1185">Reference proteome</keyword>
<sequence length="396" mass="41986">MADAHALKRLGIPTRSRGRTVFVALAVVVAIAALSLAVMAWRRRTPPPSPYESARVERGDLTATVTATGTLAATNTVTIGAEVSGRVARVLVEPNDRVNVGDVLVELDPIQLQAQVREARANVSAVQASLRVARATAEEAARTATRAAAMHGRGLVPDSELEQANAARERAEAQLASANAQLEVARATLARQDANLERAVIRSPISGVVLTRTVEPGQAIAAQFQTPELFEVAEDLARMRLTVDIDEADVGRVQEGQRATFTVDAYPDRTFDATIHRVDLAPTTEGGVVAYRAMLDVDNAEALLRPGMTATATIVTQRFDGVLLVPDPALRFAPPAPRSGPDPTASLPEGARIWTLENGSPRPHVVRVVASNGVRTVIEGEGISEGTEVLTGVVEP</sequence>
<dbReference type="EMBL" id="CP011125">
    <property type="protein sequence ID" value="AKF10456.1"/>
    <property type="molecule type" value="Genomic_DNA"/>
</dbReference>
<dbReference type="InterPro" id="IPR006143">
    <property type="entry name" value="RND_pump_MFP"/>
</dbReference>
<dbReference type="InterPro" id="IPR058792">
    <property type="entry name" value="Beta-barrel_RND_2"/>
</dbReference>
<dbReference type="GO" id="GO:0015562">
    <property type="term" value="F:efflux transmembrane transporter activity"/>
    <property type="evidence" value="ECO:0007669"/>
    <property type="project" value="InterPro"/>
</dbReference>
<dbReference type="InterPro" id="IPR050465">
    <property type="entry name" value="UPF0194_transport"/>
</dbReference>
<dbReference type="PANTHER" id="PTHR32347">
    <property type="entry name" value="EFFLUX SYSTEM COMPONENT YKNX-RELATED"/>
    <property type="match status" value="1"/>
</dbReference>
<comment type="subcellular location">
    <subcellularLocation>
        <location evidence="1">Cell envelope</location>
    </subcellularLocation>
</comment>
<protein>
    <submittedName>
        <fullName evidence="8">Macrolide-specific efflux protein MacA</fullName>
    </submittedName>
</protein>
<dbReference type="Pfam" id="PF25917">
    <property type="entry name" value="BSH_RND"/>
    <property type="match status" value="1"/>
</dbReference>
<reference evidence="8 9" key="1">
    <citation type="submission" date="2015-03" db="EMBL/GenBank/DDBJ databases">
        <title>Genome assembly of Sandaracinus amylolyticus DSM 53668.</title>
        <authorList>
            <person name="Sharma G."/>
            <person name="Subramanian S."/>
        </authorList>
    </citation>
    <scope>NUCLEOTIDE SEQUENCE [LARGE SCALE GENOMIC DNA]</scope>
    <source>
        <strain evidence="8 9">DSM 53668</strain>
    </source>
</reference>
<keyword evidence="5" id="KW-1133">Transmembrane helix</keyword>
<evidence type="ECO:0000259" key="6">
    <source>
        <dbReference type="Pfam" id="PF25917"/>
    </source>
</evidence>
<dbReference type="AlphaFoldDB" id="A0A0F6W8X9"/>
<accession>A0A0F6W8X9</accession>
<dbReference type="Gene3D" id="1.10.287.470">
    <property type="entry name" value="Helix hairpin bin"/>
    <property type="match status" value="1"/>
</dbReference>
<evidence type="ECO:0000259" key="7">
    <source>
        <dbReference type="Pfam" id="PF25954"/>
    </source>
</evidence>
<dbReference type="Gene3D" id="2.40.50.100">
    <property type="match status" value="1"/>
</dbReference>
<keyword evidence="5" id="KW-0812">Transmembrane</keyword>
<keyword evidence="3 4" id="KW-0175">Coiled coil</keyword>
<evidence type="ECO:0000256" key="2">
    <source>
        <dbReference type="ARBA" id="ARBA00009477"/>
    </source>
</evidence>
<dbReference type="GO" id="GO:0016020">
    <property type="term" value="C:membrane"/>
    <property type="evidence" value="ECO:0007669"/>
    <property type="project" value="InterPro"/>
</dbReference>
<evidence type="ECO:0000256" key="1">
    <source>
        <dbReference type="ARBA" id="ARBA00004196"/>
    </source>
</evidence>
<evidence type="ECO:0000256" key="4">
    <source>
        <dbReference type="SAM" id="Coils"/>
    </source>
</evidence>
<keyword evidence="5" id="KW-0472">Membrane</keyword>
<name>A0A0F6W8X9_9BACT</name>
<dbReference type="STRING" id="927083.DB32_007605"/>
<dbReference type="GO" id="GO:0030313">
    <property type="term" value="C:cell envelope"/>
    <property type="evidence" value="ECO:0007669"/>
    <property type="project" value="UniProtKB-SubCell"/>
</dbReference>
<feature type="domain" description="CusB-like beta-barrel" evidence="7">
    <location>
        <begin position="241"/>
        <end position="317"/>
    </location>
</feature>
<dbReference type="FunFam" id="2.40.30.170:FF:000010">
    <property type="entry name" value="Efflux RND transporter periplasmic adaptor subunit"/>
    <property type="match status" value="1"/>
</dbReference>
<dbReference type="Gene3D" id="2.40.30.170">
    <property type="match status" value="1"/>
</dbReference>
<dbReference type="SUPFAM" id="SSF111369">
    <property type="entry name" value="HlyD-like secretion proteins"/>
    <property type="match status" value="1"/>
</dbReference>
<dbReference type="Proteomes" id="UP000034883">
    <property type="component" value="Chromosome"/>
</dbReference>
<proteinExistence type="inferred from homology"/>
<dbReference type="InterPro" id="IPR058625">
    <property type="entry name" value="MdtA-like_BSH"/>
</dbReference>
<comment type="similarity">
    <text evidence="2">Belongs to the membrane fusion protein (MFP) (TC 8.A.1) family.</text>
</comment>
<dbReference type="Pfam" id="PF25954">
    <property type="entry name" value="Beta-barrel_RND_2"/>
    <property type="match status" value="1"/>
</dbReference>
<evidence type="ECO:0000256" key="5">
    <source>
        <dbReference type="SAM" id="Phobius"/>
    </source>
</evidence>